<keyword evidence="4" id="KW-1185">Reference proteome</keyword>
<evidence type="ECO:0000259" key="2">
    <source>
        <dbReference type="Pfam" id="PF15644"/>
    </source>
</evidence>
<feature type="domain" description="Immunity protein 35" evidence="1">
    <location>
        <begin position="250"/>
        <end position="331"/>
    </location>
</feature>
<evidence type="ECO:0008006" key="5">
    <source>
        <dbReference type="Google" id="ProtNLM"/>
    </source>
</evidence>
<feature type="domain" description="Tox-PL" evidence="2">
    <location>
        <begin position="108"/>
        <end position="210"/>
    </location>
</feature>
<reference evidence="3 4" key="1">
    <citation type="journal article" date="2019" name="Int. J. Syst. Evol. Microbiol.">
        <title>The Global Catalogue of Microorganisms (GCM) 10K type strain sequencing project: providing services to taxonomists for standard genome sequencing and annotation.</title>
        <authorList>
            <consortium name="The Broad Institute Genomics Platform"/>
            <consortium name="The Broad Institute Genome Sequencing Center for Infectious Disease"/>
            <person name="Wu L."/>
            <person name="Ma J."/>
        </authorList>
    </citation>
    <scope>NUCLEOTIDE SEQUENCE [LARGE SCALE GENOMIC DNA]</scope>
    <source>
        <strain evidence="3 4">JCM 6921</strain>
    </source>
</reference>
<dbReference type="RefSeq" id="WP_344630671.1">
    <property type="nucleotide sequence ID" value="NZ_BAAATJ010000007.1"/>
</dbReference>
<dbReference type="InterPro" id="IPR028908">
    <property type="entry name" value="Tox-PL_dom"/>
</dbReference>
<dbReference type="InterPro" id="IPR029082">
    <property type="entry name" value="Imm35"/>
</dbReference>
<proteinExistence type="predicted"/>
<evidence type="ECO:0000313" key="3">
    <source>
        <dbReference type="EMBL" id="GAA2395468.1"/>
    </source>
</evidence>
<gene>
    <name evidence="3" type="ORF">GCM10010420_21190</name>
</gene>
<sequence>MSFPPTSRNPQGDPRQRARAWLDATYHGLVELAVPEPVAEDRGTWWFSCRTRPQPGYPATPMLAATVVVPKDGSVPFHPASNDPRGDVEEFLRAPSPRTLDVQARRLNARGCAVTVAAAVGGAPSSPLPWSPVHEAPGWWNLLLRRYFRSAEVLRCADWNEVIAAAREPGPGTQGVVWLRREAGGAEASGHLLYVHNNNGNVVLLDGMAGGLARMEAEGVRGLVFARCLPSESAPTAPAAPWRRPASGFAEAVAKAEAWLAHTYDEPVVLVSPGPDDERERCWLFACNTRAFLEDRDWSRAMLDAALVVPKSAAEPFGLPNSDPWSWFGAWERGEDWTTGTLPPPPRPGPAAWLPATLDELGRPLSSSEHLEWHTLLSELSSMPAGARALVWARRVDGKGRETVGLVLTALRTADGNAIIDGSEHPVTDLNAIGARSLHLVRYR</sequence>
<evidence type="ECO:0000259" key="1">
    <source>
        <dbReference type="Pfam" id="PF15567"/>
    </source>
</evidence>
<protein>
    <recommendedName>
        <fullName evidence="5">Papain fold toxin 1 (Glutamine deamidase) of polymorphic toxin system</fullName>
    </recommendedName>
</protein>
<comment type="caution">
    <text evidence="3">The sequence shown here is derived from an EMBL/GenBank/DDBJ whole genome shotgun (WGS) entry which is preliminary data.</text>
</comment>
<organism evidence="3 4">
    <name type="scientific">Streptomyces glaucosporus</name>
    <dbReference type="NCBI Taxonomy" id="284044"/>
    <lineage>
        <taxon>Bacteria</taxon>
        <taxon>Bacillati</taxon>
        <taxon>Actinomycetota</taxon>
        <taxon>Actinomycetes</taxon>
        <taxon>Kitasatosporales</taxon>
        <taxon>Streptomycetaceae</taxon>
        <taxon>Streptomyces</taxon>
    </lineage>
</organism>
<accession>A0ABN3I5Q3</accession>
<name>A0ABN3I5Q3_9ACTN</name>
<dbReference type="Pfam" id="PF15644">
    <property type="entry name" value="Gln_amidase"/>
    <property type="match status" value="1"/>
</dbReference>
<evidence type="ECO:0000313" key="4">
    <source>
        <dbReference type="Proteomes" id="UP001500058"/>
    </source>
</evidence>
<dbReference type="Proteomes" id="UP001500058">
    <property type="component" value="Unassembled WGS sequence"/>
</dbReference>
<dbReference type="Pfam" id="PF15567">
    <property type="entry name" value="Imm35"/>
    <property type="match status" value="1"/>
</dbReference>
<dbReference type="EMBL" id="BAAATJ010000007">
    <property type="protein sequence ID" value="GAA2395468.1"/>
    <property type="molecule type" value="Genomic_DNA"/>
</dbReference>